<comment type="caution">
    <text evidence="1">The sequence shown here is derived from an EMBL/GenBank/DDBJ whole genome shotgun (WGS) entry which is preliminary data.</text>
</comment>
<evidence type="ECO:0000313" key="2">
    <source>
        <dbReference type="Proteomes" id="UP001457282"/>
    </source>
</evidence>
<organism evidence="1 2">
    <name type="scientific">Rubus argutus</name>
    <name type="common">Southern blackberry</name>
    <dbReference type="NCBI Taxonomy" id="59490"/>
    <lineage>
        <taxon>Eukaryota</taxon>
        <taxon>Viridiplantae</taxon>
        <taxon>Streptophyta</taxon>
        <taxon>Embryophyta</taxon>
        <taxon>Tracheophyta</taxon>
        <taxon>Spermatophyta</taxon>
        <taxon>Magnoliopsida</taxon>
        <taxon>eudicotyledons</taxon>
        <taxon>Gunneridae</taxon>
        <taxon>Pentapetalae</taxon>
        <taxon>rosids</taxon>
        <taxon>fabids</taxon>
        <taxon>Rosales</taxon>
        <taxon>Rosaceae</taxon>
        <taxon>Rosoideae</taxon>
        <taxon>Rosoideae incertae sedis</taxon>
        <taxon>Rubus</taxon>
    </lineage>
</organism>
<evidence type="ECO:0000313" key="1">
    <source>
        <dbReference type="EMBL" id="KAK9950762.1"/>
    </source>
</evidence>
<name>A0AAW1YPW2_RUBAR</name>
<accession>A0AAW1YPW2</accession>
<dbReference type="Proteomes" id="UP001457282">
    <property type="component" value="Unassembled WGS sequence"/>
</dbReference>
<protein>
    <submittedName>
        <fullName evidence="1">Uncharacterized protein</fullName>
    </submittedName>
</protein>
<gene>
    <name evidence="1" type="ORF">M0R45_006231</name>
</gene>
<reference evidence="1 2" key="1">
    <citation type="journal article" date="2023" name="G3 (Bethesda)">
        <title>A chromosome-length genome assembly and annotation of blackberry (Rubus argutus, cv. 'Hillquist').</title>
        <authorList>
            <person name="Bruna T."/>
            <person name="Aryal R."/>
            <person name="Dudchenko O."/>
            <person name="Sargent D.J."/>
            <person name="Mead D."/>
            <person name="Buti M."/>
            <person name="Cavallini A."/>
            <person name="Hytonen T."/>
            <person name="Andres J."/>
            <person name="Pham M."/>
            <person name="Weisz D."/>
            <person name="Mascagni F."/>
            <person name="Usai G."/>
            <person name="Natali L."/>
            <person name="Bassil N."/>
            <person name="Fernandez G.E."/>
            <person name="Lomsadze A."/>
            <person name="Armour M."/>
            <person name="Olukolu B."/>
            <person name="Poorten T."/>
            <person name="Britton C."/>
            <person name="Davik J."/>
            <person name="Ashrafi H."/>
            <person name="Aiden E.L."/>
            <person name="Borodovsky M."/>
            <person name="Worthington M."/>
        </authorList>
    </citation>
    <scope>NUCLEOTIDE SEQUENCE [LARGE SCALE GENOMIC DNA]</scope>
    <source>
        <strain evidence="1">PI 553951</strain>
    </source>
</reference>
<dbReference type="AlphaFoldDB" id="A0AAW1YPW2"/>
<sequence>MLLSTELSSSSVTEQTIVWASNSNINPRKICQDHTVCQEREGINQHEIPRVTPYKCTGTSTSKAPIRKEDTVDIKLRKWQIPPITRALLLVTRRRELRRINVIA</sequence>
<keyword evidence="2" id="KW-1185">Reference proteome</keyword>
<dbReference type="EMBL" id="JBEDUW010000001">
    <property type="protein sequence ID" value="KAK9950762.1"/>
    <property type="molecule type" value="Genomic_DNA"/>
</dbReference>
<proteinExistence type="predicted"/>